<dbReference type="NCBIfam" id="TIGR01714">
    <property type="entry name" value="phage_rep_org_N"/>
    <property type="match status" value="1"/>
</dbReference>
<dbReference type="RefSeq" id="WP_111921148.1">
    <property type="nucleotide sequence ID" value="NZ_UAWC01000001.1"/>
</dbReference>
<dbReference type="AlphaFoldDB" id="A0A2X2W701"/>
<dbReference type="Pfam" id="PF09681">
    <property type="entry name" value="Phage_rep_org_N"/>
    <property type="match status" value="1"/>
</dbReference>
<dbReference type="PANTHER" id="PTHR37293:SF7">
    <property type="entry name" value="HYPOTHETICAL PHAGE PROTEIN"/>
    <property type="match status" value="1"/>
</dbReference>
<gene>
    <name evidence="2" type="ORF">NCTC13028_00416</name>
</gene>
<accession>A0A2X2W701</accession>
<protein>
    <submittedName>
        <fullName evidence="2">Phage replisome organizer</fullName>
    </submittedName>
</protein>
<dbReference type="EMBL" id="UAWC01000001">
    <property type="protein sequence ID" value="SQB33423.1"/>
    <property type="molecule type" value="Genomic_DNA"/>
</dbReference>
<evidence type="ECO:0000313" key="2">
    <source>
        <dbReference type="EMBL" id="SQB33423.1"/>
    </source>
</evidence>
<evidence type="ECO:0000259" key="1">
    <source>
        <dbReference type="Pfam" id="PF09681"/>
    </source>
</evidence>
<feature type="domain" description="Phage replisome organiser N-terminal" evidence="1">
    <location>
        <begin position="6"/>
        <end position="125"/>
    </location>
</feature>
<organism evidence="2 3">
    <name type="scientific">Clostridium cochlearium</name>
    <dbReference type="NCBI Taxonomy" id="1494"/>
    <lineage>
        <taxon>Bacteria</taxon>
        <taxon>Bacillati</taxon>
        <taxon>Bacillota</taxon>
        <taxon>Clostridia</taxon>
        <taxon>Eubacteriales</taxon>
        <taxon>Clostridiaceae</taxon>
        <taxon>Clostridium</taxon>
    </lineage>
</organism>
<dbReference type="InterPro" id="IPR053162">
    <property type="entry name" value="DnaD"/>
</dbReference>
<evidence type="ECO:0000313" key="3">
    <source>
        <dbReference type="Proteomes" id="UP000250223"/>
    </source>
</evidence>
<dbReference type="InterPro" id="IPR010056">
    <property type="entry name" value="Phage_rep_org__N"/>
</dbReference>
<sequence length="297" mass="35041">MAEVKWIKIVTDIFDDEKILLIESMPEADSIIVIWFKLLCLAGKNNNSGVFMMNDKIAYTDEMLATIFRRPLNTVRLAINTFERFGMVEIIDNVITIPNWSKHQTLDQLEERKEYMREYMRGYREKQKLLASGKCKVNSKTNSKANVSSLEGEGEEDIDIDKDKNKINWNNILESWNSLPDTINKIRTISGTRRDKVKTRMKNLDLTEEDILKAIEKIKESDFLQGQNDRNWTIKFDWLFKNDVNVMKVLEGNYDNKKLTKSKYEDGIKKDNFNSYEQRDYDFDDLEKKLLGWDKEE</sequence>
<dbReference type="Proteomes" id="UP000250223">
    <property type="component" value="Unassembled WGS sequence"/>
</dbReference>
<dbReference type="PANTHER" id="PTHR37293">
    <property type="entry name" value="PHAGE REPLICATION PROTEIN-RELATED"/>
    <property type="match status" value="1"/>
</dbReference>
<reference evidence="2 3" key="1">
    <citation type="submission" date="2018-06" db="EMBL/GenBank/DDBJ databases">
        <authorList>
            <consortium name="Pathogen Informatics"/>
            <person name="Doyle S."/>
        </authorList>
    </citation>
    <scope>NUCLEOTIDE SEQUENCE [LARGE SCALE GENOMIC DNA]</scope>
    <source>
        <strain evidence="2 3">NCTC13028</strain>
    </source>
</reference>
<proteinExistence type="predicted"/>
<name>A0A2X2W701_CLOCO</name>